<dbReference type="Proteomes" id="UP000827549">
    <property type="component" value="Chromosome 7"/>
</dbReference>
<dbReference type="EMBL" id="CP086720">
    <property type="protein sequence ID" value="WOO85914.1"/>
    <property type="molecule type" value="Genomic_DNA"/>
</dbReference>
<proteinExistence type="predicted"/>
<sequence>MSLLMATDLSATIGLECRLLGVAASYARPWASQWPAGDLEVGFSSPAYADAQHRPEEQFTTFEDQSRRWVHLSVFPNADIAGSIAWMSGSAMARQGLLLRSGSVAAATSG</sequence>
<dbReference type="AlphaFoldDB" id="A0AAF0YKV0"/>
<name>A0AAF0YKV0_9TREE</name>
<evidence type="ECO:0000313" key="1">
    <source>
        <dbReference type="EMBL" id="WOO85914.1"/>
    </source>
</evidence>
<organism evidence="1 2">
    <name type="scientific">Vanrija pseudolonga</name>
    <dbReference type="NCBI Taxonomy" id="143232"/>
    <lineage>
        <taxon>Eukaryota</taxon>
        <taxon>Fungi</taxon>
        <taxon>Dikarya</taxon>
        <taxon>Basidiomycota</taxon>
        <taxon>Agaricomycotina</taxon>
        <taxon>Tremellomycetes</taxon>
        <taxon>Trichosporonales</taxon>
        <taxon>Trichosporonaceae</taxon>
        <taxon>Vanrija</taxon>
    </lineage>
</organism>
<keyword evidence="2" id="KW-1185">Reference proteome</keyword>
<accession>A0AAF0YKV0</accession>
<dbReference type="RefSeq" id="XP_062631940.1">
    <property type="nucleotide sequence ID" value="XM_062775956.1"/>
</dbReference>
<gene>
    <name evidence="1" type="ORF">LOC62_07G009400</name>
</gene>
<evidence type="ECO:0000313" key="2">
    <source>
        <dbReference type="Proteomes" id="UP000827549"/>
    </source>
</evidence>
<reference evidence="1" key="1">
    <citation type="submission" date="2023-10" db="EMBL/GenBank/DDBJ databases">
        <authorList>
            <person name="Noh H."/>
        </authorList>
    </citation>
    <scope>NUCLEOTIDE SEQUENCE</scope>
    <source>
        <strain evidence="1">DUCC4014</strain>
    </source>
</reference>
<dbReference type="GeneID" id="87812562"/>
<protein>
    <submittedName>
        <fullName evidence="1">Uncharacterized protein</fullName>
    </submittedName>
</protein>